<comment type="function">
    <text evidence="1">Essential regulatory subunit of the mitochondrial calcium uniporter complex (uniplex), a complex that mediates calcium uptake into mitochondria.</text>
</comment>
<evidence type="ECO:0000313" key="2">
    <source>
        <dbReference type="EnsemblMetazoa" id="OVOC5429.1"/>
    </source>
</evidence>
<dbReference type="Proteomes" id="UP000024404">
    <property type="component" value="Unassembled WGS sequence"/>
</dbReference>
<reference evidence="3" key="1">
    <citation type="submission" date="2013-10" db="EMBL/GenBank/DDBJ databases">
        <title>Genome sequencing of Onchocerca volvulus.</title>
        <authorList>
            <person name="Cotton J."/>
            <person name="Tsai J."/>
            <person name="Stanley E."/>
            <person name="Tracey A."/>
            <person name="Holroyd N."/>
            <person name="Lustigman S."/>
            <person name="Berriman M."/>
        </authorList>
    </citation>
    <scope>NUCLEOTIDE SEQUENCE</scope>
</reference>
<dbReference type="EnsemblMetazoa" id="OVOC5429.1">
    <property type="protein sequence ID" value="OVOC5429.1"/>
    <property type="gene ID" value="WBGene00242238"/>
</dbReference>
<comment type="subunit">
    <text evidence="1">Component of the uniplex complex. Interacts (via the transmembrane region) with MCU (via the first transmembrane region); the interaction is direct.</text>
</comment>
<keyword evidence="1" id="KW-0809">Transit peptide</keyword>
<evidence type="ECO:0000313" key="3">
    <source>
        <dbReference type="Proteomes" id="UP000024404"/>
    </source>
</evidence>
<dbReference type="OMA" id="MNHIASF"/>
<keyword evidence="1" id="KW-0813">Transport</keyword>
<reference evidence="2" key="2">
    <citation type="submission" date="2022-06" db="UniProtKB">
        <authorList>
            <consortium name="EnsemblMetazoa"/>
        </authorList>
    </citation>
    <scope>IDENTIFICATION</scope>
</reference>
<dbReference type="GO" id="GO:0051560">
    <property type="term" value="P:mitochondrial calcium ion homeostasis"/>
    <property type="evidence" value="ECO:0007669"/>
    <property type="project" value="UniProtKB-UniRule"/>
</dbReference>
<keyword evidence="1" id="KW-0496">Mitochondrion</keyword>
<keyword evidence="1" id="KW-0406">Ion transport</keyword>
<dbReference type="GO" id="GO:1990246">
    <property type="term" value="C:uniplex complex"/>
    <property type="evidence" value="ECO:0007669"/>
    <property type="project" value="UniProtKB-UniRule"/>
</dbReference>
<dbReference type="GO" id="GO:0036444">
    <property type="term" value="P:calcium import into the mitochondrion"/>
    <property type="evidence" value="ECO:0007669"/>
    <property type="project" value="UniProtKB-UniRule"/>
</dbReference>
<keyword evidence="1" id="KW-1133">Transmembrane helix</keyword>
<proteinExistence type="inferred from homology"/>
<keyword evidence="1" id="KW-0472">Membrane</keyword>
<comment type="similarity">
    <text evidence="1">Belongs to the SMDT1/EMRE family.</text>
</comment>
<keyword evidence="1" id="KW-0812">Transmembrane</keyword>
<keyword evidence="1" id="KW-0999">Mitochondrion inner membrane</keyword>
<sequence length="83" mass="9297">MMNKIGILLTRLRTRFIDQSLSSPTPISLESTKVDSLPYTLPFGIFMLLAVTISSIGFGAFLAKETAQFLRDNEIFVPKEEND</sequence>
<dbReference type="InterPro" id="IPR018782">
    <property type="entry name" value="MCU_reg"/>
</dbReference>
<keyword evidence="1" id="KW-0106">Calcium</keyword>
<name>A0A8R1Y2U0_ONCVO</name>
<organism evidence="2 3">
    <name type="scientific">Onchocerca volvulus</name>
    <dbReference type="NCBI Taxonomy" id="6282"/>
    <lineage>
        <taxon>Eukaryota</taxon>
        <taxon>Metazoa</taxon>
        <taxon>Ecdysozoa</taxon>
        <taxon>Nematoda</taxon>
        <taxon>Chromadorea</taxon>
        <taxon>Rhabditida</taxon>
        <taxon>Spirurina</taxon>
        <taxon>Spiruromorpha</taxon>
        <taxon>Filarioidea</taxon>
        <taxon>Onchocercidae</taxon>
        <taxon>Onchocerca</taxon>
    </lineage>
</organism>
<feature type="transmembrane region" description="Helical" evidence="1">
    <location>
        <begin position="39"/>
        <end position="63"/>
    </location>
</feature>
<evidence type="ECO:0000256" key="1">
    <source>
        <dbReference type="RuleBase" id="RU369077"/>
    </source>
</evidence>
<protein>
    <recommendedName>
        <fullName evidence="1">Essential MCU regulator, mitochondrial</fullName>
    </recommendedName>
    <alternativeName>
        <fullName evidence="1">Single-pass membrane protein with aspartate-rich tail 1, mitochondrial</fullName>
    </alternativeName>
</protein>
<dbReference type="EMBL" id="CMVM020000158">
    <property type="status" value="NOT_ANNOTATED_CDS"/>
    <property type="molecule type" value="Genomic_DNA"/>
</dbReference>
<keyword evidence="3" id="KW-1185">Reference proteome</keyword>
<dbReference type="Pfam" id="PF10161">
    <property type="entry name" value="DDDD"/>
    <property type="match status" value="1"/>
</dbReference>
<dbReference type="AlphaFoldDB" id="A0A8R1Y2U0"/>
<keyword evidence="1" id="KW-0109">Calcium transport</keyword>
<comment type="subcellular location">
    <subcellularLocation>
        <location evidence="1">Mitochondrion inner membrane</location>
        <topology evidence="1">Single-pass membrane protein</topology>
    </subcellularLocation>
</comment>
<accession>A0A8R1Y2U0</accession>